<dbReference type="EMBL" id="MTJZ01000044">
    <property type="protein sequence ID" value="OMG70991.1"/>
    <property type="molecule type" value="Genomic_DNA"/>
</dbReference>
<reference evidence="1 2" key="1">
    <citation type="submission" date="2017-01" db="EMBL/GenBank/DDBJ databases">
        <title>Phylogeographic, genomic and meropenem susceptibility analysis of Burkholderia ubonensis.</title>
        <authorList>
            <person name="Price E.P."/>
            <person name="Sarovich D.S."/>
            <person name="Webb J.R."/>
            <person name="Hall C.M."/>
            <person name="Sahl J.W."/>
            <person name="Kaestli M."/>
            <person name="Mayo M."/>
            <person name="Harrington G."/>
            <person name="Baker A.L."/>
            <person name="Sidak-Loftis L.C."/>
            <person name="Lummis M."/>
            <person name="Schupp J.M."/>
            <person name="Gillece J.D."/>
            <person name="Tuanyok A."/>
            <person name="Warner J."/>
            <person name="Busch J.D."/>
            <person name="Keim P."/>
            <person name="Currie B.J."/>
            <person name="Wagner D.M."/>
        </authorList>
    </citation>
    <scope>NUCLEOTIDE SEQUENCE [LARGE SCALE GENOMIC DNA]</scope>
    <source>
        <strain evidence="1 2">A21</strain>
    </source>
</reference>
<name>A0A1R1J7D7_9BURK</name>
<accession>A0A1R1J7D7</accession>
<gene>
    <name evidence="1" type="ORF">BW685_23500</name>
</gene>
<proteinExistence type="predicted"/>
<sequence>MRSRLVYLTWRSLSQFANCTTSLFDISAEFLSKETSHVRTGEQADAQDVAPDNNTQIKSFFITHAPSITPGTPKPTSLFPI</sequence>
<comment type="caution">
    <text evidence="1">The sequence shown here is derived from an EMBL/GenBank/DDBJ whole genome shotgun (WGS) entry which is preliminary data.</text>
</comment>
<dbReference type="Proteomes" id="UP000187194">
    <property type="component" value="Unassembled WGS sequence"/>
</dbReference>
<dbReference type="AlphaFoldDB" id="A0A1R1J7D7"/>
<evidence type="ECO:0000313" key="1">
    <source>
        <dbReference type="EMBL" id="OMG70991.1"/>
    </source>
</evidence>
<evidence type="ECO:0000313" key="2">
    <source>
        <dbReference type="Proteomes" id="UP000187194"/>
    </source>
</evidence>
<organism evidence="1 2">
    <name type="scientific">Burkholderia ubonensis</name>
    <dbReference type="NCBI Taxonomy" id="101571"/>
    <lineage>
        <taxon>Bacteria</taxon>
        <taxon>Pseudomonadati</taxon>
        <taxon>Pseudomonadota</taxon>
        <taxon>Betaproteobacteria</taxon>
        <taxon>Burkholderiales</taxon>
        <taxon>Burkholderiaceae</taxon>
        <taxon>Burkholderia</taxon>
        <taxon>Burkholderia cepacia complex</taxon>
    </lineage>
</organism>
<protein>
    <submittedName>
        <fullName evidence="1">Uncharacterized protein</fullName>
    </submittedName>
</protein>